<reference evidence="7" key="1">
    <citation type="submission" date="2021-03" db="EMBL/GenBank/DDBJ databases">
        <authorList>
            <person name="Sun Q."/>
        </authorList>
    </citation>
    <scope>NUCLEOTIDE SEQUENCE</scope>
    <source>
        <strain evidence="7">CCM 8862</strain>
    </source>
</reference>
<feature type="transmembrane region" description="Helical" evidence="6">
    <location>
        <begin position="77"/>
        <end position="99"/>
    </location>
</feature>
<feature type="transmembrane region" description="Helical" evidence="6">
    <location>
        <begin position="7"/>
        <end position="26"/>
    </location>
</feature>
<keyword evidence="2" id="KW-1003">Cell membrane</keyword>
<organism evidence="7 8">
    <name type="scientific">Corynebacterium mendelii</name>
    <dbReference type="NCBI Taxonomy" id="2765362"/>
    <lineage>
        <taxon>Bacteria</taxon>
        <taxon>Bacillati</taxon>
        <taxon>Actinomycetota</taxon>
        <taxon>Actinomycetes</taxon>
        <taxon>Mycobacteriales</taxon>
        <taxon>Corynebacteriaceae</taxon>
        <taxon>Corynebacterium</taxon>
    </lineage>
</organism>
<evidence type="ECO:0000256" key="4">
    <source>
        <dbReference type="ARBA" id="ARBA00022989"/>
    </source>
</evidence>
<feature type="transmembrane region" description="Helical" evidence="6">
    <location>
        <begin position="111"/>
        <end position="133"/>
    </location>
</feature>
<dbReference type="InterPro" id="IPR050833">
    <property type="entry name" value="Poly_Biosynth_Transport"/>
</dbReference>
<feature type="transmembrane region" description="Helical" evidence="6">
    <location>
        <begin position="140"/>
        <end position="161"/>
    </location>
</feature>
<feature type="transmembrane region" description="Helical" evidence="6">
    <location>
        <begin position="208"/>
        <end position="229"/>
    </location>
</feature>
<dbReference type="AlphaFoldDB" id="A0A939E1L7"/>
<feature type="transmembrane region" description="Helical" evidence="6">
    <location>
        <begin position="167"/>
        <end position="187"/>
    </location>
</feature>
<evidence type="ECO:0000256" key="1">
    <source>
        <dbReference type="ARBA" id="ARBA00004651"/>
    </source>
</evidence>
<keyword evidence="3 6" id="KW-0812">Transmembrane</keyword>
<protein>
    <recommendedName>
        <fullName evidence="9">Polysaccharide biosynthesis protein</fullName>
    </recommendedName>
</protein>
<dbReference type="PANTHER" id="PTHR30250">
    <property type="entry name" value="PST FAMILY PREDICTED COLANIC ACID TRANSPORTER"/>
    <property type="match status" value="1"/>
</dbReference>
<dbReference type="RefSeq" id="WP_207118527.1">
    <property type="nucleotide sequence ID" value="NZ_JAFLEQ010000008.1"/>
</dbReference>
<feature type="transmembrane region" description="Helical" evidence="6">
    <location>
        <begin position="32"/>
        <end position="52"/>
    </location>
</feature>
<evidence type="ECO:0008006" key="9">
    <source>
        <dbReference type="Google" id="ProtNLM"/>
    </source>
</evidence>
<feature type="transmembrane region" description="Helical" evidence="6">
    <location>
        <begin position="357"/>
        <end position="377"/>
    </location>
</feature>
<comment type="subcellular location">
    <subcellularLocation>
        <location evidence="1">Cell membrane</location>
        <topology evidence="1">Multi-pass membrane protein</topology>
    </subcellularLocation>
</comment>
<dbReference type="PANTHER" id="PTHR30250:SF11">
    <property type="entry name" value="O-ANTIGEN TRANSPORTER-RELATED"/>
    <property type="match status" value="1"/>
</dbReference>
<feature type="transmembrane region" description="Helical" evidence="6">
    <location>
        <begin position="327"/>
        <end position="350"/>
    </location>
</feature>
<dbReference type="Proteomes" id="UP000664332">
    <property type="component" value="Unassembled WGS sequence"/>
</dbReference>
<keyword evidence="4 6" id="KW-1133">Transmembrane helix</keyword>
<proteinExistence type="predicted"/>
<evidence type="ECO:0000313" key="8">
    <source>
        <dbReference type="Proteomes" id="UP000664332"/>
    </source>
</evidence>
<sequence length="410" mass="41889">MRKLSWATAFAALSGFVILYIASWALPADKASVFIAYWSVFFAVTGLIDGLMQETTRAVSARAGADDTHPAGAGRPVAVAATLAAVLAAVVCTTGWWWMGFVTGGDTALPIALMAAGLASYCVQAVVAGIVSGLKLWDEFAWLVAVDSGIRLVVITVAWMAGAALPAFYITTVIGAATWVGILAASSRARAGLAAPVDVDAATLWLRSLQAMTATGATALMITGFPAFIKATTGEHTPAGAGGVTVAGIMLAVMLTRAPILVPLQRFQSALIVRFVDNADQPGRGIAVPVALVAAIGIIGAVAAWLIGPWIMRLLFAPDMQVPGPVLGVLTLGAAATGILMVTGTTTLAAGRHSRYVAGWITATAVAFACLMLPLGLATTVPVALIVGPAAGIAVHLPAIVKDERTLSHT</sequence>
<gene>
    <name evidence="7" type="ORF">JZY06_04075</name>
</gene>
<evidence type="ECO:0000313" key="7">
    <source>
        <dbReference type="EMBL" id="MBN9643802.1"/>
    </source>
</evidence>
<evidence type="ECO:0000256" key="6">
    <source>
        <dbReference type="SAM" id="Phobius"/>
    </source>
</evidence>
<keyword evidence="5 6" id="KW-0472">Membrane</keyword>
<feature type="transmembrane region" description="Helical" evidence="6">
    <location>
        <begin position="383"/>
        <end position="401"/>
    </location>
</feature>
<accession>A0A939E1L7</accession>
<evidence type="ECO:0000256" key="3">
    <source>
        <dbReference type="ARBA" id="ARBA00022692"/>
    </source>
</evidence>
<name>A0A939E1L7_9CORY</name>
<dbReference type="EMBL" id="JAFLEQ010000008">
    <property type="protein sequence ID" value="MBN9643802.1"/>
    <property type="molecule type" value="Genomic_DNA"/>
</dbReference>
<comment type="caution">
    <text evidence="7">The sequence shown here is derived from an EMBL/GenBank/DDBJ whole genome shotgun (WGS) entry which is preliminary data.</text>
</comment>
<evidence type="ECO:0000256" key="2">
    <source>
        <dbReference type="ARBA" id="ARBA00022475"/>
    </source>
</evidence>
<keyword evidence="8" id="KW-1185">Reference proteome</keyword>
<feature type="transmembrane region" description="Helical" evidence="6">
    <location>
        <begin position="241"/>
        <end position="264"/>
    </location>
</feature>
<feature type="transmembrane region" description="Helical" evidence="6">
    <location>
        <begin position="285"/>
        <end position="307"/>
    </location>
</feature>
<dbReference type="GO" id="GO:0005886">
    <property type="term" value="C:plasma membrane"/>
    <property type="evidence" value="ECO:0007669"/>
    <property type="project" value="UniProtKB-SubCell"/>
</dbReference>
<evidence type="ECO:0000256" key="5">
    <source>
        <dbReference type="ARBA" id="ARBA00023136"/>
    </source>
</evidence>